<dbReference type="SMART" id="SM00470">
    <property type="entry name" value="ParB"/>
    <property type="match status" value="1"/>
</dbReference>
<dbReference type="GO" id="GO:0003677">
    <property type="term" value="F:DNA binding"/>
    <property type="evidence" value="ECO:0007669"/>
    <property type="project" value="InterPro"/>
</dbReference>
<dbReference type="CDD" id="cd16407">
    <property type="entry name" value="ParB_N_like"/>
    <property type="match status" value="1"/>
</dbReference>
<dbReference type="AlphaFoldDB" id="A0A564SH81"/>
<dbReference type="PANTHER" id="PTHR33375:SF1">
    <property type="entry name" value="CHROMOSOME-PARTITIONING PROTEIN PARB-RELATED"/>
    <property type="match status" value="1"/>
</dbReference>
<dbReference type="Pfam" id="PF02195">
    <property type="entry name" value="ParB_N"/>
    <property type="match status" value="1"/>
</dbReference>
<dbReference type="InterPro" id="IPR050336">
    <property type="entry name" value="Chromosome_partition/occlusion"/>
</dbReference>
<dbReference type="Gene3D" id="3.90.1530.10">
    <property type="entry name" value="Conserved hypothetical protein from pyrococcus furiosus pfu- 392566-001, ParB domain"/>
    <property type="match status" value="1"/>
</dbReference>
<sequence>MDTVDTRSASVPEDGEKIIEIQLERLRTFKNHPFKVRMDQEMIRLSASVEKYGIINPLIVRPIPDGVYEIISGHRRKAAAEKFGYRKVPVIIRVMSDDETVINMVDSNLQRQQITFSESGLWNARVRKDLRKKTGSAEELTFPFCSFQIDI</sequence>
<dbReference type="GO" id="GO:0007059">
    <property type="term" value="P:chromosome segregation"/>
    <property type="evidence" value="ECO:0007669"/>
    <property type="project" value="TreeGrafter"/>
</dbReference>
<organism evidence="3 4">
    <name type="scientific">Blautia obeum</name>
    <dbReference type="NCBI Taxonomy" id="40520"/>
    <lineage>
        <taxon>Bacteria</taxon>
        <taxon>Bacillati</taxon>
        <taxon>Bacillota</taxon>
        <taxon>Clostridia</taxon>
        <taxon>Lachnospirales</taxon>
        <taxon>Lachnospiraceae</taxon>
        <taxon>Blautia</taxon>
    </lineage>
</organism>
<gene>
    <name evidence="3" type="primary">spo0C_2</name>
    <name evidence="3" type="ORF">ROSSTS7063_00613</name>
</gene>
<name>A0A564SH81_9FIRM</name>
<feature type="domain" description="ParB-like N-terminal" evidence="2">
    <location>
        <begin position="19"/>
        <end position="109"/>
    </location>
</feature>
<dbReference type="NCBIfam" id="TIGR00180">
    <property type="entry name" value="parB_part"/>
    <property type="match status" value="1"/>
</dbReference>
<accession>A0A564SH81</accession>
<dbReference type="InterPro" id="IPR036086">
    <property type="entry name" value="ParB/Sulfiredoxin_sf"/>
</dbReference>
<evidence type="ECO:0000259" key="2">
    <source>
        <dbReference type="SMART" id="SM00470"/>
    </source>
</evidence>
<dbReference type="InterPro" id="IPR003115">
    <property type="entry name" value="ParB_N"/>
</dbReference>
<proteinExistence type="inferred from homology"/>
<dbReference type="EMBL" id="CABHNB010000009">
    <property type="protein sequence ID" value="VUW94496.1"/>
    <property type="molecule type" value="Genomic_DNA"/>
</dbReference>
<evidence type="ECO:0000313" key="4">
    <source>
        <dbReference type="Proteomes" id="UP000409147"/>
    </source>
</evidence>
<dbReference type="Proteomes" id="UP000409147">
    <property type="component" value="Unassembled WGS sequence"/>
</dbReference>
<protein>
    <submittedName>
        <fullName evidence="3">Chromosome-partitioning protein Spo0J</fullName>
    </submittedName>
</protein>
<dbReference type="InterPro" id="IPR004437">
    <property type="entry name" value="ParB/RepB/Spo0J"/>
</dbReference>
<dbReference type="PANTHER" id="PTHR33375">
    <property type="entry name" value="CHROMOSOME-PARTITIONING PROTEIN PARB-RELATED"/>
    <property type="match status" value="1"/>
</dbReference>
<comment type="similarity">
    <text evidence="1">Belongs to the ParB family.</text>
</comment>
<dbReference type="GO" id="GO:0005694">
    <property type="term" value="C:chromosome"/>
    <property type="evidence" value="ECO:0007669"/>
    <property type="project" value="TreeGrafter"/>
</dbReference>
<keyword evidence="4" id="KW-1185">Reference proteome</keyword>
<reference evidence="3 4" key="1">
    <citation type="submission" date="2019-07" db="EMBL/GenBank/DDBJ databases">
        <authorList>
            <person name="Hibberd C M."/>
            <person name="Gehrig L. J."/>
            <person name="Chang H.-W."/>
            <person name="Venkatesh S."/>
        </authorList>
    </citation>
    <scope>NUCLEOTIDE SEQUENCE [LARGE SCALE GENOMIC DNA]</scope>
    <source>
        <strain evidence="3">Ruminococcus_obeum_SSTS_Bg7063</strain>
    </source>
</reference>
<dbReference type="SUPFAM" id="SSF110849">
    <property type="entry name" value="ParB/Sulfiredoxin"/>
    <property type="match status" value="1"/>
</dbReference>
<evidence type="ECO:0000313" key="3">
    <source>
        <dbReference type="EMBL" id="VUW94496.1"/>
    </source>
</evidence>
<dbReference type="RefSeq" id="WP_144368408.1">
    <property type="nucleotide sequence ID" value="NZ_CABHNB010000009.1"/>
</dbReference>
<evidence type="ECO:0000256" key="1">
    <source>
        <dbReference type="ARBA" id="ARBA00006295"/>
    </source>
</evidence>